<evidence type="ECO:0000313" key="14">
    <source>
        <dbReference type="RefSeq" id="XP_022959454.1"/>
    </source>
</evidence>
<evidence type="ECO:0000256" key="1">
    <source>
        <dbReference type="ARBA" id="ARBA00004141"/>
    </source>
</evidence>
<reference evidence="14" key="1">
    <citation type="submission" date="2025-08" db="UniProtKB">
        <authorList>
            <consortium name="RefSeq"/>
        </authorList>
    </citation>
    <scope>IDENTIFICATION</scope>
    <source>
        <tissue evidence="14">Young leaves</tissue>
    </source>
</reference>
<keyword evidence="7 9" id="KW-0472">Membrane</keyword>
<dbReference type="GO" id="GO:0006820">
    <property type="term" value="P:monoatomic anion transport"/>
    <property type="evidence" value="ECO:0007669"/>
    <property type="project" value="TreeGrafter"/>
</dbReference>
<dbReference type="FunFam" id="2.30.30.60:FF:000003">
    <property type="entry name" value="Predicted mechanosensitive ion channel"/>
    <property type="match status" value="1"/>
</dbReference>
<feature type="transmembrane region" description="Helical" evidence="11">
    <location>
        <begin position="151"/>
        <end position="179"/>
    </location>
</feature>
<feature type="region of interest" description="Disordered" evidence="10">
    <location>
        <begin position="1"/>
        <end position="108"/>
    </location>
</feature>
<dbReference type="GO" id="GO:0008381">
    <property type="term" value="F:mechanosensitive monoatomic ion channel activity"/>
    <property type="evidence" value="ECO:0007669"/>
    <property type="project" value="TreeGrafter"/>
</dbReference>
<accession>A0A6J1H840</accession>
<dbReference type="SUPFAM" id="SSF50182">
    <property type="entry name" value="Sm-like ribonucleoproteins"/>
    <property type="match status" value="1"/>
</dbReference>
<sequence length="701" mass="80800">MEVRKPVKDHLVLTIDPPEKEQISPSPTRTKTFRRLNFSKPKSRFEEPDFPRSIPRTIPESTDLLQPPVEEDSSSSSSSYSSSSEYEDEEIGPENEDGGKGGRRRKRKAKRKKINKRALIEWILFLTITTCLICALTLKSLQEKQIWSLQVWKWCLIVMVIFCGRLVSEWLVGLLVFIIERNFMLRERVLYFVYGLRNSFQNCTWLGLVLIAWMIMFPDVHHNNKALLKVFRFLIAVLIGATIWLLKILFVKVLASSFHVATFFDRMKENVFNHYILETLSGPPLDEEERDKVMDFQRRLLQQSKSMPVRWREGGGGGQNLSRSKRQGSCKKIDIERLRKLSLQRRPSAWSVKRLVSYVRSSGLSTISRTVDDFANAESEITSESEAGRCAQRVFKNVAMPGARYIEEEDLLRFLKVEEVNTIFPLFEGAIETGKISKSAFRNWVLHAYIERKALAHSLNDTKTAVHQLHKLASAVVSVIIIVISLLVLGVATIKVLLVVTSQLLLVGFMFQNTCKTIFESIIFVFVMHPFDVGDRCVIDSVHMFVEEMNILSTVFLRFDNEKIYYPNSVLLTKPISNFRRSPDMSDTVNFTIDASTSFDNITALKKAMQIYIESKPKHWSPKHTLVVKEIENMDKMKMSLCVQHTMNHQNFTERNSRRSDLILELKRVFENLGIKYHLLPQQVLLTHFNLPNAQTLLPSS</sequence>
<dbReference type="RefSeq" id="XP_022959454.1">
    <property type="nucleotide sequence ID" value="XM_023103686.1"/>
</dbReference>
<evidence type="ECO:0000256" key="11">
    <source>
        <dbReference type="SAM" id="Phobius"/>
    </source>
</evidence>
<feature type="compositionally biased region" description="Low complexity" evidence="10">
    <location>
        <begin position="74"/>
        <end position="84"/>
    </location>
</feature>
<protein>
    <recommendedName>
        <fullName evidence="9">Mechanosensitive ion channel protein</fullName>
    </recommendedName>
</protein>
<dbReference type="InterPro" id="IPR023408">
    <property type="entry name" value="MscS_beta-dom_sf"/>
</dbReference>
<gene>
    <name evidence="14" type="primary">LOC111460422</name>
</gene>
<comment type="subcellular location">
    <subcellularLocation>
        <location evidence="1">Membrane</location>
        <topology evidence="1">Multi-pass membrane protein</topology>
    </subcellularLocation>
</comment>
<evidence type="ECO:0000256" key="7">
    <source>
        <dbReference type="ARBA" id="ARBA00023136"/>
    </source>
</evidence>
<evidence type="ECO:0000256" key="3">
    <source>
        <dbReference type="ARBA" id="ARBA00022448"/>
    </source>
</evidence>
<feature type="transmembrane region" description="Helical" evidence="11">
    <location>
        <begin position="200"/>
        <end position="218"/>
    </location>
</feature>
<evidence type="ECO:0000256" key="6">
    <source>
        <dbReference type="ARBA" id="ARBA00023065"/>
    </source>
</evidence>
<evidence type="ECO:0000313" key="13">
    <source>
        <dbReference type="Proteomes" id="UP000504609"/>
    </source>
</evidence>
<dbReference type="GeneID" id="111460422"/>
<evidence type="ECO:0000256" key="10">
    <source>
        <dbReference type="SAM" id="MobiDB-lite"/>
    </source>
</evidence>
<feature type="compositionally biased region" description="Basic and acidic residues" evidence="10">
    <location>
        <begin position="1"/>
        <end position="22"/>
    </location>
</feature>
<evidence type="ECO:0000256" key="4">
    <source>
        <dbReference type="ARBA" id="ARBA00022692"/>
    </source>
</evidence>
<dbReference type="Gene3D" id="2.30.30.60">
    <property type="match status" value="1"/>
</dbReference>
<evidence type="ECO:0000259" key="12">
    <source>
        <dbReference type="Pfam" id="PF00924"/>
    </source>
</evidence>
<feature type="compositionally biased region" description="Acidic residues" evidence="10">
    <location>
        <begin position="85"/>
        <end position="96"/>
    </location>
</feature>
<dbReference type="PANTHER" id="PTHR31618:SF26">
    <property type="entry name" value="MECHANOSENSITIVE ION CHANNEL PROTEIN"/>
    <property type="match status" value="1"/>
</dbReference>
<keyword evidence="5 11" id="KW-1133">Transmembrane helix</keyword>
<dbReference type="PIRSF" id="PIRSF017209">
    <property type="entry name" value="Memb_At2g17000_prd"/>
    <property type="match status" value="1"/>
</dbReference>
<evidence type="ECO:0000256" key="8">
    <source>
        <dbReference type="ARBA" id="ARBA00023303"/>
    </source>
</evidence>
<evidence type="ECO:0000256" key="5">
    <source>
        <dbReference type="ARBA" id="ARBA00022989"/>
    </source>
</evidence>
<dbReference type="KEGG" id="cmos:111460422"/>
<feature type="domain" description="Mechanosensitive ion channel MscS" evidence="12">
    <location>
        <begin position="523"/>
        <end position="581"/>
    </location>
</feature>
<dbReference type="Pfam" id="PF00924">
    <property type="entry name" value="MS_channel_2nd"/>
    <property type="match status" value="1"/>
</dbReference>
<organism evidence="13 14">
    <name type="scientific">Cucurbita moschata</name>
    <name type="common">Winter crookneck squash</name>
    <name type="synonym">Cucurbita pepo var. moschata</name>
    <dbReference type="NCBI Taxonomy" id="3662"/>
    <lineage>
        <taxon>Eukaryota</taxon>
        <taxon>Viridiplantae</taxon>
        <taxon>Streptophyta</taxon>
        <taxon>Embryophyta</taxon>
        <taxon>Tracheophyta</taxon>
        <taxon>Spermatophyta</taxon>
        <taxon>Magnoliopsida</taxon>
        <taxon>eudicotyledons</taxon>
        <taxon>Gunneridae</taxon>
        <taxon>Pentapetalae</taxon>
        <taxon>rosids</taxon>
        <taxon>fabids</taxon>
        <taxon>Cucurbitales</taxon>
        <taxon>Cucurbitaceae</taxon>
        <taxon>Cucurbiteae</taxon>
        <taxon>Cucurbita</taxon>
    </lineage>
</organism>
<dbReference type="InterPro" id="IPR016688">
    <property type="entry name" value="MscS-like_plants/fungi"/>
</dbReference>
<name>A0A6J1H840_CUCMO</name>
<evidence type="ECO:0000256" key="9">
    <source>
        <dbReference type="PIRNR" id="PIRNR017209"/>
    </source>
</evidence>
<comment type="similarity">
    <text evidence="2 9">Belongs to the MscS (TC 1.A.23) family.</text>
</comment>
<keyword evidence="8" id="KW-0407">Ion channel</keyword>
<keyword evidence="3" id="KW-0813">Transport</keyword>
<proteinExistence type="inferred from homology"/>
<dbReference type="InterPro" id="IPR010920">
    <property type="entry name" value="LSM_dom_sf"/>
</dbReference>
<dbReference type="InterPro" id="IPR006685">
    <property type="entry name" value="MscS_channel_2nd"/>
</dbReference>
<keyword evidence="6" id="KW-0406">Ion transport</keyword>
<keyword evidence="4 11" id="KW-0812">Transmembrane</keyword>
<dbReference type="GO" id="GO:0050982">
    <property type="term" value="P:detection of mechanical stimulus"/>
    <property type="evidence" value="ECO:0007669"/>
    <property type="project" value="UniProtKB-ARBA"/>
</dbReference>
<dbReference type="AlphaFoldDB" id="A0A6J1H840"/>
<dbReference type="PANTHER" id="PTHR31618">
    <property type="entry name" value="MECHANOSENSITIVE ION CHANNEL PROTEIN 5"/>
    <property type="match status" value="1"/>
</dbReference>
<dbReference type="GO" id="GO:0005886">
    <property type="term" value="C:plasma membrane"/>
    <property type="evidence" value="ECO:0007669"/>
    <property type="project" value="UniProtKB-UniRule"/>
</dbReference>
<keyword evidence="13" id="KW-1185">Reference proteome</keyword>
<dbReference type="Proteomes" id="UP000504609">
    <property type="component" value="Unplaced"/>
</dbReference>
<feature type="transmembrane region" description="Helical" evidence="11">
    <location>
        <begin position="472"/>
        <end position="498"/>
    </location>
</feature>
<feature type="transmembrane region" description="Helical" evidence="11">
    <location>
        <begin position="230"/>
        <end position="250"/>
    </location>
</feature>
<evidence type="ECO:0000256" key="2">
    <source>
        <dbReference type="ARBA" id="ARBA00008017"/>
    </source>
</evidence>
<feature type="transmembrane region" description="Helical" evidence="11">
    <location>
        <begin position="504"/>
        <end position="527"/>
    </location>
</feature>
<feature type="transmembrane region" description="Helical" evidence="11">
    <location>
        <begin position="118"/>
        <end position="139"/>
    </location>
</feature>